<dbReference type="GO" id="GO:0022857">
    <property type="term" value="F:transmembrane transporter activity"/>
    <property type="evidence" value="ECO:0007669"/>
    <property type="project" value="InterPro"/>
</dbReference>
<keyword evidence="11" id="KW-1185">Reference proteome</keyword>
<evidence type="ECO:0000256" key="3">
    <source>
        <dbReference type="SAM" id="Coils"/>
    </source>
</evidence>
<evidence type="ECO:0000256" key="5">
    <source>
        <dbReference type="SAM" id="SignalP"/>
    </source>
</evidence>
<feature type="chain" id="PRO_5004710536" description="RND efflux pump membrane fusion protein barrel-sandwich domain-containing protein" evidence="5">
    <location>
        <begin position="23"/>
        <end position="420"/>
    </location>
</feature>
<dbReference type="Pfam" id="PF25876">
    <property type="entry name" value="HH_MFP_RND"/>
    <property type="match status" value="1"/>
</dbReference>
<sequence>MAAKLWVPTLTACALATSIALVGCSNDKKDAQQAAASQQAPMVEVGVIVAQPQNVEKTVELAGRTSPYEVSEVRPQTSGVILKRLFAEGSYVKAGQPLYQIDSRANRASVENAQASLLQQEANLNSLTTKMNRYNQLVGINAVAKQDYDDLVGQVKVAKAQVEAARAALNSAQINLGYSTIRAPISGQTDRSSFTAGALVTSGQADALVKIQRLDPIYVDITQSSSDLLRLRQELKKGSLDNSNNAKVKLKLEDGSTYGNQGNLAFADASVDTSTGSITIRAVFSNPDRLLLPGMYVTAQIVEGVVPNAYLVPQIAVSRTPTGQATVFIVNAKGIVETRNVQTAAAQGQNWIVTSGLKPGDKVIADGVAKVKEGQQVKTTPYQPAPAQAATPANPVAPVAKPNASAPAQSSSKQQAQQHA</sequence>
<dbReference type="STRING" id="396323.VH98_01465"/>
<dbReference type="Gene3D" id="2.40.30.170">
    <property type="match status" value="1"/>
</dbReference>
<protein>
    <recommendedName>
        <fullName evidence="12">RND efflux pump membrane fusion protein barrel-sandwich domain-containing protein</fullName>
    </recommendedName>
</protein>
<dbReference type="Pfam" id="PF25944">
    <property type="entry name" value="Beta-barrel_RND"/>
    <property type="match status" value="1"/>
</dbReference>
<dbReference type="HOGENOM" id="CLU_018816_2_1_6"/>
<dbReference type="InterPro" id="IPR058627">
    <property type="entry name" value="MdtA-like_C"/>
</dbReference>
<dbReference type="OrthoDB" id="9800613at2"/>
<proteinExistence type="inferred from homology"/>
<evidence type="ECO:0000259" key="6">
    <source>
        <dbReference type="Pfam" id="PF25876"/>
    </source>
</evidence>
<feature type="domain" description="Multidrug resistance protein MdtA-like beta-barrel" evidence="8">
    <location>
        <begin position="216"/>
        <end position="304"/>
    </location>
</feature>
<dbReference type="InterPro" id="IPR058624">
    <property type="entry name" value="MdtA-like_HH"/>
</dbReference>
<dbReference type="AlphaFoldDB" id="V2UN40"/>
<reference evidence="10 11" key="1">
    <citation type="submission" date="2013-10" db="EMBL/GenBank/DDBJ databases">
        <title>The Genome Sequence of Acinetobacter brisouii CIP 110357.</title>
        <authorList>
            <consortium name="The Broad Institute Genomics Platform"/>
            <consortium name="The Broad Institute Genome Sequencing Center for Infectious Disease"/>
            <person name="Cerqueira G."/>
            <person name="Feldgarden M."/>
            <person name="Courvalin P."/>
            <person name="Grillot-Courvalin C."/>
            <person name="Clermont D."/>
            <person name="Rocha E."/>
            <person name="Yoon E.-J."/>
            <person name="Nemec A."/>
            <person name="Young S.K."/>
            <person name="Zeng Q."/>
            <person name="Gargeya S."/>
            <person name="Fitzgerald M."/>
            <person name="Abouelleil A."/>
            <person name="Alvarado L."/>
            <person name="Berlin A.M."/>
            <person name="Chapman S.B."/>
            <person name="Gainer-Dewar J."/>
            <person name="Goldberg J."/>
            <person name="Gnerre S."/>
            <person name="Griggs A."/>
            <person name="Gujja S."/>
            <person name="Hansen M."/>
            <person name="Howarth C."/>
            <person name="Imamovic A."/>
            <person name="Ireland A."/>
            <person name="Larimer J."/>
            <person name="McCowan C."/>
            <person name="Murphy C."/>
            <person name="Pearson M."/>
            <person name="Poon T.W."/>
            <person name="Priest M."/>
            <person name="Roberts A."/>
            <person name="Saif S."/>
            <person name="Shea T."/>
            <person name="Sykes S."/>
            <person name="Wortman J."/>
            <person name="Nusbaum C."/>
            <person name="Birren B."/>
        </authorList>
    </citation>
    <scope>NUCLEOTIDE SEQUENCE [LARGE SCALE GENOMIC DNA]</scope>
    <source>
        <strain evidence="10 11">CIP 110357</strain>
    </source>
</reference>
<dbReference type="Gene3D" id="2.40.420.20">
    <property type="match status" value="1"/>
</dbReference>
<organism evidence="10 11">
    <name type="scientific">Acinetobacter brisouii CIP 110357</name>
    <dbReference type="NCBI Taxonomy" id="1341683"/>
    <lineage>
        <taxon>Bacteria</taxon>
        <taxon>Pseudomonadati</taxon>
        <taxon>Pseudomonadota</taxon>
        <taxon>Gammaproteobacteria</taxon>
        <taxon>Moraxellales</taxon>
        <taxon>Moraxellaceae</taxon>
        <taxon>Acinetobacter</taxon>
    </lineage>
</organism>
<dbReference type="PATRIC" id="fig|1341683.3.peg.1886"/>
<feature type="domain" description="Multidrug resistance protein MdtA-like alpha-helical hairpin" evidence="6">
    <location>
        <begin position="111"/>
        <end position="179"/>
    </location>
</feature>
<feature type="domain" description="Multidrug resistance protein MdtA-like barrel-sandwich hybrid" evidence="7">
    <location>
        <begin position="70"/>
        <end position="212"/>
    </location>
</feature>
<evidence type="ECO:0000256" key="1">
    <source>
        <dbReference type="ARBA" id="ARBA00004519"/>
    </source>
</evidence>
<feature type="domain" description="Multidrug resistance protein MdtA-like C-terminal permuted SH3" evidence="9">
    <location>
        <begin position="308"/>
        <end position="368"/>
    </location>
</feature>
<gene>
    <name evidence="10" type="ORF">P255_01901</name>
</gene>
<feature type="signal peptide" evidence="5">
    <location>
        <begin position="1"/>
        <end position="22"/>
    </location>
</feature>
<dbReference type="InterPro" id="IPR058625">
    <property type="entry name" value="MdtA-like_BSH"/>
</dbReference>
<dbReference type="EMBL" id="AYEU01000006">
    <property type="protein sequence ID" value="ESK51387.1"/>
    <property type="molecule type" value="Genomic_DNA"/>
</dbReference>
<keyword evidence="3" id="KW-0175">Coiled coil</keyword>
<evidence type="ECO:0000256" key="2">
    <source>
        <dbReference type="ARBA" id="ARBA00009477"/>
    </source>
</evidence>
<dbReference type="Gene3D" id="1.10.287.470">
    <property type="entry name" value="Helix hairpin bin"/>
    <property type="match status" value="1"/>
</dbReference>
<comment type="caution">
    <text evidence="10">The sequence shown here is derived from an EMBL/GenBank/DDBJ whole genome shotgun (WGS) entry which is preliminary data.</text>
</comment>
<dbReference type="SUPFAM" id="SSF111369">
    <property type="entry name" value="HlyD-like secretion proteins"/>
    <property type="match status" value="1"/>
</dbReference>
<feature type="coiled-coil region" evidence="3">
    <location>
        <begin position="110"/>
        <end position="175"/>
    </location>
</feature>
<keyword evidence="5" id="KW-0732">Signal</keyword>
<evidence type="ECO:0000259" key="7">
    <source>
        <dbReference type="Pfam" id="PF25917"/>
    </source>
</evidence>
<dbReference type="Gene3D" id="2.40.50.100">
    <property type="match status" value="1"/>
</dbReference>
<feature type="region of interest" description="Disordered" evidence="4">
    <location>
        <begin position="374"/>
        <end position="420"/>
    </location>
</feature>
<dbReference type="PANTHER" id="PTHR30158:SF3">
    <property type="entry name" value="MULTIDRUG EFFLUX PUMP SUBUNIT ACRA-RELATED"/>
    <property type="match status" value="1"/>
</dbReference>
<evidence type="ECO:0000256" key="4">
    <source>
        <dbReference type="SAM" id="MobiDB-lite"/>
    </source>
</evidence>
<evidence type="ECO:0000259" key="9">
    <source>
        <dbReference type="Pfam" id="PF25967"/>
    </source>
</evidence>
<dbReference type="GO" id="GO:0005886">
    <property type="term" value="C:plasma membrane"/>
    <property type="evidence" value="ECO:0007669"/>
    <property type="project" value="UniProtKB-SubCell"/>
</dbReference>
<dbReference type="PROSITE" id="PS51257">
    <property type="entry name" value="PROKAR_LIPOPROTEIN"/>
    <property type="match status" value="1"/>
</dbReference>
<dbReference type="InterPro" id="IPR058626">
    <property type="entry name" value="MdtA-like_b-barrel"/>
</dbReference>
<evidence type="ECO:0008006" key="12">
    <source>
        <dbReference type="Google" id="ProtNLM"/>
    </source>
</evidence>
<feature type="compositionally biased region" description="Low complexity" evidence="4">
    <location>
        <begin position="380"/>
        <end position="420"/>
    </location>
</feature>
<dbReference type="Proteomes" id="UP000018418">
    <property type="component" value="Unassembled WGS sequence"/>
</dbReference>
<evidence type="ECO:0000313" key="11">
    <source>
        <dbReference type="Proteomes" id="UP000018418"/>
    </source>
</evidence>
<evidence type="ECO:0000259" key="8">
    <source>
        <dbReference type="Pfam" id="PF25944"/>
    </source>
</evidence>
<dbReference type="GO" id="GO:0046677">
    <property type="term" value="P:response to antibiotic"/>
    <property type="evidence" value="ECO:0007669"/>
    <property type="project" value="TreeGrafter"/>
</dbReference>
<dbReference type="FunFam" id="2.40.420.20:FF:000001">
    <property type="entry name" value="Efflux RND transporter periplasmic adaptor subunit"/>
    <property type="match status" value="1"/>
</dbReference>
<dbReference type="NCBIfam" id="TIGR01730">
    <property type="entry name" value="RND_mfp"/>
    <property type="match status" value="1"/>
</dbReference>
<dbReference type="PANTHER" id="PTHR30158">
    <property type="entry name" value="ACRA/E-RELATED COMPONENT OF DRUG EFFLUX TRANSPORTER"/>
    <property type="match status" value="1"/>
</dbReference>
<comment type="subcellular location">
    <subcellularLocation>
        <location evidence="1">Cell inner membrane</location>
        <topology evidence="1">Lipid-anchor</topology>
    </subcellularLocation>
</comment>
<dbReference type="Pfam" id="PF25967">
    <property type="entry name" value="RND-MFP_C"/>
    <property type="match status" value="1"/>
</dbReference>
<dbReference type="Pfam" id="PF25917">
    <property type="entry name" value="BSH_RND"/>
    <property type="match status" value="1"/>
</dbReference>
<name>V2UN40_9GAMM</name>
<evidence type="ECO:0000313" key="10">
    <source>
        <dbReference type="EMBL" id="ESK51387.1"/>
    </source>
</evidence>
<comment type="similarity">
    <text evidence="2">Belongs to the membrane fusion protein (MFP) (TC 8.A.1) family.</text>
</comment>
<dbReference type="InterPro" id="IPR006143">
    <property type="entry name" value="RND_pump_MFP"/>
</dbReference>
<accession>V2UN40</accession>